<proteinExistence type="predicted"/>
<accession>A0A1M2VWC9</accession>
<name>A0A1M2VWC9_TRAPU</name>
<dbReference type="OrthoDB" id="3192267at2759"/>
<evidence type="ECO:0000313" key="2">
    <source>
        <dbReference type="Proteomes" id="UP000184267"/>
    </source>
</evidence>
<protein>
    <submittedName>
        <fullName evidence="1">Uncharacterized protein</fullName>
    </submittedName>
</protein>
<organism evidence="1 2">
    <name type="scientific">Trametes pubescens</name>
    <name type="common">White-rot fungus</name>
    <dbReference type="NCBI Taxonomy" id="154538"/>
    <lineage>
        <taxon>Eukaryota</taxon>
        <taxon>Fungi</taxon>
        <taxon>Dikarya</taxon>
        <taxon>Basidiomycota</taxon>
        <taxon>Agaricomycotina</taxon>
        <taxon>Agaricomycetes</taxon>
        <taxon>Polyporales</taxon>
        <taxon>Polyporaceae</taxon>
        <taxon>Trametes</taxon>
    </lineage>
</organism>
<keyword evidence="2" id="KW-1185">Reference proteome</keyword>
<sequence>MASPTSVDPPRYLLVSHGQSLSNPAAPATTSLSHPVIEYHYADDAPTSLLPQSGEHVLVLDYDPARPASPTVKSLSPDLAISAVKVTDAPGAAVAGEPPFRSNNNMYVIETTTKPIENGLDDDEQQSVHEVLARFKERCVLASGSTW</sequence>
<evidence type="ECO:0000313" key="1">
    <source>
        <dbReference type="EMBL" id="OJT11820.1"/>
    </source>
</evidence>
<dbReference type="EMBL" id="MNAD01000569">
    <property type="protein sequence ID" value="OJT11820.1"/>
    <property type="molecule type" value="Genomic_DNA"/>
</dbReference>
<reference evidence="1 2" key="1">
    <citation type="submission" date="2016-10" db="EMBL/GenBank/DDBJ databases">
        <title>Genome sequence of the basidiomycete white-rot fungus Trametes pubescens.</title>
        <authorList>
            <person name="Makela M.R."/>
            <person name="Granchi Z."/>
            <person name="Peng M."/>
            <person name="De Vries R.P."/>
            <person name="Grigoriev I."/>
            <person name="Riley R."/>
            <person name="Hilden K."/>
        </authorList>
    </citation>
    <scope>NUCLEOTIDE SEQUENCE [LARGE SCALE GENOMIC DNA]</scope>
    <source>
        <strain evidence="1 2">FBCC735</strain>
    </source>
</reference>
<dbReference type="Proteomes" id="UP000184267">
    <property type="component" value="Unassembled WGS sequence"/>
</dbReference>
<dbReference type="AlphaFoldDB" id="A0A1M2VWC9"/>
<dbReference type="OMA" id="IQYHYAD"/>
<gene>
    <name evidence="1" type="ORF">TRAPUB_11615</name>
</gene>
<comment type="caution">
    <text evidence="1">The sequence shown here is derived from an EMBL/GenBank/DDBJ whole genome shotgun (WGS) entry which is preliminary data.</text>
</comment>